<evidence type="ECO:0000259" key="1">
    <source>
        <dbReference type="Pfam" id="PF12937"/>
    </source>
</evidence>
<evidence type="ECO:0000313" key="3">
    <source>
        <dbReference type="Proteomes" id="UP000313359"/>
    </source>
</evidence>
<keyword evidence="3" id="KW-1185">Reference proteome</keyword>
<dbReference type="EMBL" id="ML122289">
    <property type="protein sequence ID" value="RPD56293.1"/>
    <property type="molecule type" value="Genomic_DNA"/>
</dbReference>
<dbReference type="InterPro" id="IPR001810">
    <property type="entry name" value="F-box_dom"/>
</dbReference>
<dbReference type="AlphaFoldDB" id="A0A5C2RYZ2"/>
<proteinExistence type="predicted"/>
<evidence type="ECO:0000313" key="2">
    <source>
        <dbReference type="EMBL" id="RPD56293.1"/>
    </source>
</evidence>
<feature type="domain" description="F-box" evidence="1">
    <location>
        <begin position="127"/>
        <end position="183"/>
    </location>
</feature>
<name>A0A5C2RYZ2_9APHY</name>
<dbReference type="InterPro" id="IPR036047">
    <property type="entry name" value="F-box-like_dom_sf"/>
</dbReference>
<gene>
    <name evidence="2" type="ORF">L227DRAFT_656354</name>
</gene>
<sequence length="635" mass="70569">MGGTYIGFLQHDSAKHCYLLVHACLRGYSTTHSAFCHLLLSIMSPVPTYTPYKLNGVVSTDVPPLIGGTISRSSRKTVPSPSPSDCATATVDSCMPPPEGTGVIARRVLAQALRQNIDMTLAGVAPINRIPSELLCVVFEHVRQPRCTKGTIDPYMPLVNIMLVCREWYHIAREHAALWTDVALELTPKRGLTAPRWDAHLLEWSKAAPIDLRLEFSYPMIAQCEEILLRHGGRVRRLELSTVCVASVHELPRMLRALTSPSYLSHLTLSLPNPMEMGTPRVRADPEPMPSLQVLVLDRVVWLPSHPLPALTEVRMVGVQPVHIESLSPLISLAPNLTTLQFTACTLDCCRTQLASSHLIFPRVCILALTRTSASIMKDLLAWLVLPMLEDLQVDQLSLDVDPGQSFLPHPLALRDPVMHLDVLAPTFFQGRSGKRLSVIAEGKRSKITFDATPRGETEWDDWARSWILAIPTILPTHTLTSCRLQLSFWARETLTKFAIHVPNLQHLVVQSLEERQAASPSMAVMMVEALSTLLRRGFCPGLVSIGIHLHSTSCLPGLFGALAERAETGRRLRNLLVCTAAQYQAAEERTFTEHLLRYVDVVEMRCIPERLWPGENIHDASDTAETDYFSPGML</sequence>
<protein>
    <recommendedName>
        <fullName evidence="1">F-box domain-containing protein</fullName>
    </recommendedName>
</protein>
<accession>A0A5C2RYZ2</accession>
<dbReference type="Proteomes" id="UP000313359">
    <property type="component" value="Unassembled WGS sequence"/>
</dbReference>
<dbReference type="Gene3D" id="1.20.1280.50">
    <property type="match status" value="1"/>
</dbReference>
<organism evidence="2 3">
    <name type="scientific">Lentinus tigrinus ALCF2SS1-6</name>
    <dbReference type="NCBI Taxonomy" id="1328759"/>
    <lineage>
        <taxon>Eukaryota</taxon>
        <taxon>Fungi</taxon>
        <taxon>Dikarya</taxon>
        <taxon>Basidiomycota</taxon>
        <taxon>Agaricomycotina</taxon>
        <taxon>Agaricomycetes</taxon>
        <taxon>Polyporales</taxon>
        <taxon>Polyporaceae</taxon>
        <taxon>Lentinus</taxon>
    </lineage>
</organism>
<dbReference type="Pfam" id="PF12937">
    <property type="entry name" value="F-box-like"/>
    <property type="match status" value="1"/>
</dbReference>
<reference evidence="2" key="1">
    <citation type="journal article" date="2018" name="Genome Biol. Evol.">
        <title>Genomics and development of Lentinus tigrinus, a white-rot wood-decaying mushroom with dimorphic fruiting bodies.</title>
        <authorList>
            <person name="Wu B."/>
            <person name="Xu Z."/>
            <person name="Knudson A."/>
            <person name="Carlson A."/>
            <person name="Chen N."/>
            <person name="Kovaka S."/>
            <person name="LaButti K."/>
            <person name="Lipzen A."/>
            <person name="Pennachio C."/>
            <person name="Riley R."/>
            <person name="Schakwitz W."/>
            <person name="Umezawa K."/>
            <person name="Ohm R.A."/>
            <person name="Grigoriev I.V."/>
            <person name="Nagy L.G."/>
            <person name="Gibbons J."/>
            <person name="Hibbett D."/>
        </authorList>
    </citation>
    <scope>NUCLEOTIDE SEQUENCE [LARGE SCALE GENOMIC DNA]</scope>
    <source>
        <strain evidence="2">ALCF2SS1-6</strain>
    </source>
</reference>
<dbReference type="SUPFAM" id="SSF81383">
    <property type="entry name" value="F-box domain"/>
    <property type="match status" value="1"/>
</dbReference>
<dbReference type="OrthoDB" id="2758552at2759"/>